<reference evidence="3 4" key="1">
    <citation type="submission" date="2023-04" db="EMBL/GenBank/DDBJ databases">
        <title>Marinoamorphus aggregata gen. nov., sp. Nov., isolate from tissue of brittle star Ophioplocus japonicus.</title>
        <authorList>
            <person name="Kawano K."/>
            <person name="Sawayama S."/>
            <person name="Nakagawa S."/>
        </authorList>
    </citation>
    <scope>NUCLEOTIDE SEQUENCE [LARGE SCALE GENOMIC DNA]</scope>
    <source>
        <strain evidence="3 4">NKW23</strain>
    </source>
</reference>
<evidence type="ECO:0000313" key="4">
    <source>
        <dbReference type="Proteomes" id="UP001239909"/>
    </source>
</evidence>
<evidence type="ECO:0000259" key="2">
    <source>
        <dbReference type="Pfam" id="PF07811"/>
    </source>
</evidence>
<dbReference type="Pfam" id="PF07811">
    <property type="entry name" value="TadE"/>
    <property type="match status" value="1"/>
</dbReference>
<comment type="caution">
    <text evidence="3">The sequence shown here is derived from an EMBL/GenBank/DDBJ whole genome shotgun (WGS) entry which is preliminary data.</text>
</comment>
<dbReference type="RefSeq" id="WP_285671727.1">
    <property type="nucleotide sequence ID" value="NZ_BSYI01000014.1"/>
</dbReference>
<dbReference type="InterPro" id="IPR012495">
    <property type="entry name" value="TadE-like_dom"/>
</dbReference>
<dbReference type="EMBL" id="BSYI01000014">
    <property type="protein sequence ID" value="GMG82936.1"/>
    <property type="molecule type" value="Genomic_DNA"/>
</dbReference>
<keyword evidence="1" id="KW-1133">Transmembrane helix</keyword>
<keyword evidence="4" id="KW-1185">Reference proteome</keyword>
<gene>
    <name evidence="3" type="ORF">LNKW23_21490</name>
</gene>
<dbReference type="Proteomes" id="UP001239909">
    <property type="component" value="Unassembled WGS sequence"/>
</dbReference>
<evidence type="ECO:0000313" key="3">
    <source>
        <dbReference type="EMBL" id="GMG82936.1"/>
    </source>
</evidence>
<keyword evidence="1" id="KW-0472">Membrane</keyword>
<feature type="transmembrane region" description="Helical" evidence="1">
    <location>
        <begin position="33"/>
        <end position="58"/>
    </location>
</feature>
<proteinExistence type="predicted"/>
<feature type="domain" description="TadE-like" evidence="2">
    <location>
        <begin position="27"/>
        <end position="69"/>
    </location>
</feature>
<protein>
    <recommendedName>
        <fullName evidence="2">TadE-like domain-containing protein</fullName>
    </recommendedName>
</protein>
<name>A0ABQ6LI17_9RHOB</name>
<keyword evidence="1" id="KW-0812">Transmembrane</keyword>
<accession>A0ABQ6LI17</accession>
<sequence length="253" mass="27266">MDAVHGDLTKSTGSSGFMGRFLADERGAITTDIVLILFPILLIILTIFEIGISFYFVLAAQKAAQMGARFIIGETPIHSGVPDVYEVALANGEFGDSCYRVDGAATPCTYDTSSMVVVGTDGDGNNINGWMCDGDNLGASCDETRFNELVDEMRWVYPSLLASHVEVIYTDEELGFAGGPFHPKVEVAIEARSSPIKILSLLDFVWGLVPNNTELGDDEKVAISRGQTPDSQKLRRVAASVFGGDNNSTNVRN</sequence>
<organism evidence="3 4">
    <name type="scientific">Paralimibaculum aggregatum</name>
    <dbReference type="NCBI Taxonomy" id="3036245"/>
    <lineage>
        <taxon>Bacteria</taxon>
        <taxon>Pseudomonadati</taxon>
        <taxon>Pseudomonadota</taxon>
        <taxon>Alphaproteobacteria</taxon>
        <taxon>Rhodobacterales</taxon>
        <taxon>Paracoccaceae</taxon>
        <taxon>Paralimibaculum</taxon>
    </lineage>
</organism>
<evidence type="ECO:0000256" key="1">
    <source>
        <dbReference type="SAM" id="Phobius"/>
    </source>
</evidence>